<dbReference type="OrthoDB" id="251941at2"/>
<gene>
    <name evidence="4" type="ORF">EKO23_21745</name>
</gene>
<dbReference type="GO" id="GO:0008410">
    <property type="term" value="F:CoA-transferase activity"/>
    <property type="evidence" value="ECO:0007669"/>
    <property type="project" value="InterPro"/>
</dbReference>
<reference evidence="4 5" key="1">
    <citation type="submission" date="2019-01" db="EMBL/GenBank/DDBJ databases">
        <title>Nocardioides guangzhouensis sp. nov., an actinobacterium isolated from soil.</title>
        <authorList>
            <person name="Fu Y."/>
            <person name="Cai Y."/>
            <person name="Lin Z."/>
            <person name="Chen P."/>
        </authorList>
    </citation>
    <scope>NUCLEOTIDE SEQUENCE [LARGE SCALE GENOMIC DNA]</scope>
    <source>
        <strain evidence="4 5">130</strain>
    </source>
</reference>
<sequence length="382" mass="39025">MWRRRGAAGLLVLALSGTAAGCTDASDDGQDAPDATGVLADLASRAAHTMTPVPGGAVLVAGGCVIDGCGSATRTAYLLDGGEVTRVPDLARARDAHTAVALADGRVLVAGGFPAEGEPALSSAELFDPATRTWQTTGAMATGRGGHVAALLADGRVLVAGGWVGPGRFTASTEIYDPRHGRFEPGPPLPQALDGLAAAALPDGCALLTGGRTRADVATRTAVRVCPDGRLHRVPPLDRARCKHAMVTLDDGRVLVVGGTPDDRRLLVSTEVYDARTRSFSPGPDLRTGRYKLAGSVVALPGGRAFVAGGGKGAEVVDVPAHQSTLVDAFSGEPRSFSTVGLTEARVVLVGGYDEEIRLTRTLRSLPVAALPGEAGPDQAPE</sequence>
<dbReference type="Pfam" id="PF01344">
    <property type="entry name" value="Kelch_1"/>
    <property type="match status" value="2"/>
</dbReference>
<dbReference type="EMBL" id="SDKM01000047">
    <property type="protein sequence ID" value="RYP82431.1"/>
    <property type="molecule type" value="Genomic_DNA"/>
</dbReference>
<keyword evidence="1" id="KW-0880">Kelch repeat</keyword>
<accession>A0A4Q4Z5T6</accession>
<protein>
    <recommendedName>
        <fullName evidence="6">Galactose oxidase</fullName>
    </recommendedName>
</protein>
<dbReference type="PANTHER" id="PTHR46344">
    <property type="entry name" value="OS02G0202900 PROTEIN"/>
    <property type="match status" value="1"/>
</dbReference>
<keyword evidence="3" id="KW-0732">Signal</keyword>
<dbReference type="PROSITE" id="PS51257">
    <property type="entry name" value="PROKAR_LIPOPROTEIN"/>
    <property type="match status" value="1"/>
</dbReference>
<evidence type="ECO:0008006" key="6">
    <source>
        <dbReference type="Google" id="ProtNLM"/>
    </source>
</evidence>
<dbReference type="PANTHER" id="PTHR46344:SF27">
    <property type="entry name" value="KELCH REPEAT SUPERFAMILY PROTEIN"/>
    <property type="match status" value="1"/>
</dbReference>
<keyword evidence="2" id="KW-0677">Repeat</keyword>
<feature type="signal peptide" evidence="3">
    <location>
        <begin position="1"/>
        <end position="25"/>
    </location>
</feature>
<evidence type="ECO:0000313" key="4">
    <source>
        <dbReference type="EMBL" id="RYP82431.1"/>
    </source>
</evidence>
<evidence type="ECO:0000256" key="2">
    <source>
        <dbReference type="ARBA" id="ARBA00022737"/>
    </source>
</evidence>
<proteinExistence type="predicted"/>
<dbReference type="SUPFAM" id="SSF117281">
    <property type="entry name" value="Kelch motif"/>
    <property type="match status" value="2"/>
</dbReference>
<dbReference type="InterPro" id="IPR015915">
    <property type="entry name" value="Kelch-typ_b-propeller"/>
</dbReference>
<comment type="caution">
    <text evidence="4">The sequence shown here is derived from an EMBL/GenBank/DDBJ whole genome shotgun (WGS) entry which is preliminary data.</text>
</comment>
<evidence type="ECO:0000313" key="5">
    <source>
        <dbReference type="Proteomes" id="UP000295198"/>
    </source>
</evidence>
<dbReference type="AlphaFoldDB" id="A0A4Q4Z5T6"/>
<dbReference type="PROSITE" id="PS01273">
    <property type="entry name" value="COA_TRANSF_1"/>
    <property type="match status" value="1"/>
</dbReference>
<dbReference type="InterPro" id="IPR004163">
    <property type="entry name" value="CoA_transf_BS"/>
</dbReference>
<feature type="chain" id="PRO_5020221985" description="Galactose oxidase" evidence="3">
    <location>
        <begin position="26"/>
        <end position="382"/>
    </location>
</feature>
<dbReference type="RefSeq" id="WP_134720583.1">
    <property type="nucleotide sequence ID" value="NZ_SDKM01000047.1"/>
</dbReference>
<evidence type="ECO:0000256" key="1">
    <source>
        <dbReference type="ARBA" id="ARBA00022441"/>
    </source>
</evidence>
<dbReference type="SMART" id="SM00612">
    <property type="entry name" value="Kelch"/>
    <property type="match status" value="5"/>
</dbReference>
<dbReference type="InterPro" id="IPR006652">
    <property type="entry name" value="Kelch_1"/>
</dbReference>
<dbReference type="Gene3D" id="2.120.10.80">
    <property type="entry name" value="Kelch-type beta propeller"/>
    <property type="match status" value="1"/>
</dbReference>
<evidence type="ECO:0000256" key="3">
    <source>
        <dbReference type="SAM" id="SignalP"/>
    </source>
</evidence>
<keyword evidence="5" id="KW-1185">Reference proteome</keyword>
<dbReference type="InterPro" id="IPR037293">
    <property type="entry name" value="Gal_Oxidase_central_sf"/>
</dbReference>
<organism evidence="4 5">
    <name type="scientific">Nocardioides guangzhouensis</name>
    <dbReference type="NCBI Taxonomy" id="2497878"/>
    <lineage>
        <taxon>Bacteria</taxon>
        <taxon>Bacillati</taxon>
        <taxon>Actinomycetota</taxon>
        <taxon>Actinomycetes</taxon>
        <taxon>Propionibacteriales</taxon>
        <taxon>Nocardioidaceae</taxon>
        <taxon>Nocardioides</taxon>
    </lineage>
</organism>
<dbReference type="Gene3D" id="2.130.10.80">
    <property type="entry name" value="Galactose oxidase/kelch, beta-propeller"/>
    <property type="match status" value="2"/>
</dbReference>
<dbReference type="Proteomes" id="UP000295198">
    <property type="component" value="Unassembled WGS sequence"/>
</dbReference>
<name>A0A4Q4Z5T6_9ACTN</name>